<dbReference type="CDD" id="cd00077">
    <property type="entry name" value="HDc"/>
    <property type="match status" value="1"/>
</dbReference>
<dbReference type="EC" id="3.1.4.-" evidence="3"/>
<dbReference type="SUPFAM" id="SSF109604">
    <property type="entry name" value="HD-domain/PDEase-like"/>
    <property type="match status" value="1"/>
</dbReference>
<dbReference type="RefSeq" id="XP_022246838.1">
    <property type="nucleotide sequence ID" value="XM_022391130.1"/>
</dbReference>
<evidence type="ECO:0000313" key="5">
    <source>
        <dbReference type="Proteomes" id="UP000694941"/>
    </source>
</evidence>
<evidence type="ECO:0000256" key="3">
    <source>
        <dbReference type="RuleBase" id="RU363067"/>
    </source>
</evidence>
<comment type="cofactor">
    <cofactor evidence="3">
        <name>a divalent metal cation</name>
        <dbReference type="ChEBI" id="CHEBI:60240"/>
    </cofactor>
    <text evidence="3">Binds 2 divalent metal cations per subunit. Site 1 may preferentially bind zinc ions, while site 2 has a preference for magnesium and/or manganese ions.</text>
</comment>
<keyword evidence="1 3" id="KW-0479">Metal-binding</keyword>
<dbReference type="InterPro" id="IPR002073">
    <property type="entry name" value="PDEase_catalytic_dom"/>
</dbReference>
<proteinExistence type="inferred from homology"/>
<dbReference type="Proteomes" id="UP000694941">
    <property type="component" value="Unplaced"/>
</dbReference>
<evidence type="ECO:0000313" key="6">
    <source>
        <dbReference type="RefSeq" id="XP_022246838.1"/>
    </source>
</evidence>
<dbReference type="InterPro" id="IPR023174">
    <property type="entry name" value="PDEase_CS"/>
</dbReference>
<accession>A0ABM1ST82</accession>
<reference evidence="6" key="1">
    <citation type="submission" date="2025-08" db="UniProtKB">
        <authorList>
            <consortium name="RefSeq"/>
        </authorList>
    </citation>
    <scope>IDENTIFICATION</scope>
    <source>
        <tissue evidence="6">Muscle</tissue>
    </source>
</reference>
<keyword evidence="2 3" id="KW-0378">Hydrolase</keyword>
<dbReference type="PANTHER" id="PTHR11347">
    <property type="entry name" value="CYCLIC NUCLEOTIDE PHOSPHODIESTERASE"/>
    <property type="match status" value="1"/>
</dbReference>
<dbReference type="SUPFAM" id="SSF55781">
    <property type="entry name" value="GAF domain-like"/>
    <property type="match status" value="1"/>
</dbReference>
<gene>
    <name evidence="6" type="primary">LOC106463597</name>
</gene>
<dbReference type="GeneID" id="106463597"/>
<name>A0ABM1ST82_LIMPO</name>
<dbReference type="Gene3D" id="3.30.450.40">
    <property type="match status" value="1"/>
</dbReference>
<feature type="domain" description="PDEase" evidence="4">
    <location>
        <begin position="192"/>
        <end position="515"/>
    </location>
</feature>
<dbReference type="PRINTS" id="PR00387">
    <property type="entry name" value="PDIESTERASE1"/>
</dbReference>
<dbReference type="InterPro" id="IPR023088">
    <property type="entry name" value="PDEase"/>
</dbReference>
<comment type="similarity">
    <text evidence="3">Belongs to the cyclic nucleotide phosphodiesterase family.</text>
</comment>
<evidence type="ECO:0000256" key="1">
    <source>
        <dbReference type="ARBA" id="ARBA00022723"/>
    </source>
</evidence>
<sequence length="592" mass="67526">MSVQEYKRNQLLLTLAKSIFEETSSLDGLINKIMVKTQGLLTCEKCRVYLIDVEQSSRVMYQTQFSTEKVPSVMKPRKFSKPEDVVFTKIFELWHGEEEIRTPGLSQLSGDEATHVCFARHVAATGQTFNWTGNETDFNVINNVHYSCCVDNAFSIFCGLGIHNTQVYESAMKLMAKQRVALEVLSYHASSSVEETSRLTNLPIPSAERFQLYNFSFSDFSLSNEQTYQVTLRMFKELDLISKFHIPYQVLCRWVLSVSKNYRPVIYHNWRHALNVSQTMFAMITTGKMGSLMTDLEILALLVACLCHDLDHRGTNNSFQTKTDSPLAILYSTSTMEHHHFDQSIMILNSEGNNIFQSLSPEEYKIAVSVIESAILSTDLALYFKKKYGFLELVESGEKDWSEPVKKDLLRGMMMTACDVSAICKPWEVQKKVAELVASEFFEQGDLEKEHLKERPSAMMDREKKDELPQMQVGFIDSICMPVYKGLTELQPALSSLLTGCESNRQNWLSLAEDYERRKSSTSEETRNGSLKIEEQFNEFEADSCLKENCVSDCCFMENRKNEDKSRRNSSGSSESGGCIKHFDGSQFCCLL</sequence>
<evidence type="ECO:0000256" key="2">
    <source>
        <dbReference type="ARBA" id="ARBA00022801"/>
    </source>
</evidence>
<evidence type="ECO:0000259" key="4">
    <source>
        <dbReference type="PROSITE" id="PS51845"/>
    </source>
</evidence>
<dbReference type="PROSITE" id="PS51845">
    <property type="entry name" value="PDEASE_I_2"/>
    <property type="match status" value="1"/>
</dbReference>
<dbReference type="InterPro" id="IPR029016">
    <property type="entry name" value="GAF-like_dom_sf"/>
</dbReference>
<dbReference type="Pfam" id="PF00233">
    <property type="entry name" value="PDEase_I"/>
    <property type="match status" value="1"/>
</dbReference>
<keyword evidence="5" id="KW-1185">Reference proteome</keyword>
<organism evidence="5 6">
    <name type="scientific">Limulus polyphemus</name>
    <name type="common">Atlantic horseshoe crab</name>
    <dbReference type="NCBI Taxonomy" id="6850"/>
    <lineage>
        <taxon>Eukaryota</taxon>
        <taxon>Metazoa</taxon>
        <taxon>Ecdysozoa</taxon>
        <taxon>Arthropoda</taxon>
        <taxon>Chelicerata</taxon>
        <taxon>Merostomata</taxon>
        <taxon>Xiphosura</taxon>
        <taxon>Limulidae</taxon>
        <taxon>Limulus</taxon>
    </lineage>
</organism>
<dbReference type="PROSITE" id="PS00126">
    <property type="entry name" value="PDEASE_I_1"/>
    <property type="match status" value="1"/>
</dbReference>
<dbReference type="InterPro" id="IPR036971">
    <property type="entry name" value="PDEase_catalytic_dom_sf"/>
</dbReference>
<dbReference type="InterPro" id="IPR003607">
    <property type="entry name" value="HD/PDEase_dom"/>
</dbReference>
<dbReference type="Gene3D" id="1.10.1300.10">
    <property type="entry name" value="3'5'-cyclic nucleotide phosphodiesterase, catalytic domain"/>
    <property type="match status" value="1"/>
</dbReference>
<dbReference type="SMART" id="SM00471">
    <property type="entry name" value="HDc"/>
    <property type="match status" value="1"/>
</dbReference>
<protein>
    <recommendedName>
        <fullName evidence="3">Phosphodiesterase</fullName>
        <ecNumber evidence="3">3.1.4.-</ecNumber>
    </recommendedName>
</protein>